<proteinExistence type="predicted"/>
<evidence type="ECO:0000313" key="1">
    <source>
        <dbReference type="Proteomes" id="UP000095286"/>
    </source>
</evidence>
<accession>A0AC35TYK2</accession>
<reference evidence="2" key="1">
    <citation type="submission" date="2016-11" db="UniProtKB">
        <authorList>
            <consortium name="WormBaseParasite"/>
        </authorList>
    </citation>
    <scope>IDENTIFICATION</scope>
    <source>
        <strain evidence="2">KR3021</strain>
    </source>
</reference>
<dbReference type="Proteomes" id="UP000095286">
    <property type="component" value="Unplaced"/>
</dbReference>
<evidence type="ECO:0000313" key="2">
    <source>
        <dbReference type="WBParaSite" id="RSKR_0000597600.1"/>
    </source>
</evidence>
<name>A0AC35TYK2_9BILA</name>
<protein>
    <submittedName>
        <fullName evidence="2">Cation-transporting ATPase</fullName>
    </submittedName>
</protein>
<organism evidence="1 2">
    <name type="scientific">Rhabditophanes sp. KR3021</name>
    <dbReference type="NCBI Taxonomy" id="114890"/>
    <lineage>
        <taxon>Eukaryota</taxon>
        <taxon>Metazoa</taxon>
        <taxon>Ecdysozoa</taxon>
        <taxon>Nematoda</taxon>
        <taxon>Chromadorea</taxon>
        <taxon>Rhabditida</taxon>
        <taxon>Tylenchina</taxon>
        <taxon>Panagrolaimomorpha</taxon>
        <taxon>Strongyloidoidea</taxon>
        <taxon>Alloionematidae</taxon>
        <taxon>Rhabditophanes</taxon>
    </lineage>
</organism>
<dbReference type="WBParaSite" id="RSKR_0000597600.1">
    <property type="protein sequence ID" value="RSKR_0000597600.1"/>
    <property type="gene ID" value="RSKR_0000597600"/>
</dbReference>
<sequence length="1150" mass="129860">MAIDNLILSVDTCKPRHILYHYHVGPFMFLYTSYLISWQLWYGEEEYWFAFALGLAVLCLVQILLALFCYWFTSFSFLMSCDRQKDIHLASHVLVKPTINHGWTELVPLRRTLLKDKQIKIWFDFQKVIYIHDSDKKTFQMLTFDNNYPMEYFNAWIGLTTDEIVKDTMLKYGDNKMEMVIPSFTELFIERATAPFFVFQVFCVGLWCLEDLWYYSLFTLAMLACFEMLIVKQQMTNMTQIRNMGNKPHDIDVYRNKKWIKLKSNQLIVGDLISIGRSSEDNNIPADLLLLRGSCIVDESMLTGESVPQMKESVQNLEKQRYLNIESDTKLHILCGGTKIVQHTPLLVKNDTLPKSPDGGCLCYVLQTGFSTSQGSLLRTILFGVKRVTANNLETFGFISFLLVFAIAAAWHLWETRSKDPEFNKFQTLVECSLIITSVVPPELPLELSLAVNNSLVALHKLGIFCTEPFRIPFAGKIDICCFDKTGTLTSDSLVVDGIADISKDGKTNDADNLLTVDNIRVETLRVLAACHSLARFGEDIVGDPLEKATLKWLDYTVSKSDLCAPIVGKVPGMKILQRFHFSSLLKRMTTVAVYSPQGQEPQLITAVKGAPEVLMNMFTNIPEDYENGYKALAQAGYRVLALGYSELGNLEKHVIKDLSRDDLERNLLFAGFLVISCPLKKDTKAMIKEIKESGHTVVMITGDNPLTACHVAKELKFTADGRQILVLENEKDTWVWKSVDETITKPLKPKDNSFFNLNELCVTGSGLAFLHEQEKPFLRQIIKHIKIFARTSPKQKELIIHELKHLGFITLMCGDGTNDVGALKHSHVGVALLSHPFDATKTKDGLPPPPKPVPVKPPQIPDFLLKRLPADHPYHNKMSEQNKKVQKMMDDLNAEEVQIVKLGDASIAAPFTSKFTSIASICSIIKQGRCTLVVTLQMFKILALNALVSAYSQSVLYSAGIRSSDYQQTLQGLLLASCFLFITRSKPLNTLSKQRPIPNIFNVYTLLTVTCQFIIHFYCLIQVLDLANFYDPQAEVITPDTKFKPSLLNSAVYLLSMTLQISTFVVNYRGRPFMESLWENKPLLYSAGSATAVVFMLASNSFQSMATQFELVEFPDQFRNLFVAILFGDIAGCYLVDSVLNYLLGDARP</sequence>